<evidence type="ECO:0000313" key="3">
    <source>
        <dbReference type="Proteomes" id="UP000629098"/>
    </source>
</evidence>
<feature type="signal peptide" evidence="1">
    <location>
        <begin position="1"/>
        <end position="35"/>
    </location>
</feature>
<proteinExistence type="predicted"/>
<keyword evidence="3" id="KW-1185">Reference proteome</keyword>
<reference evidence="2" key="1">
    <citation type="submission" date="2020-09" db="EMBL/GenBank/DDBJ databases">
        <title>Iningainema tapete sp. nov. (Scytonemataceae, Cyanobacteria) from greenhouses in central Florida (USA) produces two types of nodularin with biosynthetic potential for microcystin-LR and anabaenopeptins.</title>
        <authorList>
            <person name="Berthold D.E."/>
            <person name="Lefler F.W."/>
            <person name="Huang I.-S."/>
            <person name="Abdulla H."/>
            <person name="Zimba P.V."/>
            <person name="Laughinghouse H.D. IV."/>
        </authorList>
    </citation>
    <scope>NUCLEOTIDE SEQUENCE</scope>
    <source>
        <strain evidence="2">BLCCT55</strain>
    </source>
</reference>
<keyword evidence="1" id="KW-0732">Signal</keyword>
<dbReference type="RefSeq" id="WP_190834962.1">
    <property type="nucleotide sequence ID" value="NZ_CAWPPI010000086.1"/>
</dbReference>
<sequence>MQSIFQNAKRLISMCLVTLLLVTSAITILPAPARADNDFVIVKCESDCGNMAAFAAGVASGSAVTLVATGGGGTVATVAGVSEIAAIGEAAMTVVAPLAAVAAPAVAAAAPVVLPSPQQQQWDILDTARGKLFSKVRQSQNNVIIKVMVGWVYRGETQQKMDKWLGFGASTQPTTTTSKCFIRRRMSE</sequence>
<protein>
    <submittedName>
        <fullName evidence="2">Uncharacterized protein</fullName>
    </submittedName>
</protein>
<gene>
    <name evidence="2" type="ORF">ICL16_28645</name>
</gene>
<organism evidence="2 3">
    <name type="scientific">Iningainema tapete BLCC-T55</name>
    <dbReference type="NCBI Taxonomy" id="2748662"/>
    <lineage>
        <taxon>Bacteria</taxon>
        <taxon>Bacillati</taxon>
        <taxon>Cyanobacteriota</taxon>
        <taxon>Cyanophyceae</taxon>
        <taxon>Nostocales</taxon>
        <taxon>Scytonemataceae</taxon>
        <taxon>Iningainema tapete</taxon>
    </lineage>
</organism>
<name>A0A8J7C7N9_9CYAN</name>
<accession>A0A8J7C7N9</accession>
<feature type="chain" id="PRO_5035181783" evidence="1">
    <location>
        <begin position="36"/>
        <end position="188"/>
    </location>
</feature>
<evidence type="ECO:0000313" key="2">
    <source>
        <dbReference type="EMBL" id="MBD2775919.1"/>
    </source>
</evidence>
<comment type="caution">
    <text evidence="2">The sequence shown here is derived from an EMBL/GenBank/DDBJ whole genome shotgun (WGS) entry which is preliminary data.</text>
</comment>
<evidence type="ECO:0000256" key="1">
    <source>
        <dbReference type="SAM" id="SignalP"/>
    </source>
</evidence>
<dbReference type="EMBL" id="JACXAE010000086">
    <property type="protein sequence ID" value="MBD2775919.1"/>
    <property type="molecule type" value="Genomic_DNA"/>
</dbReference>
<dbReference type="AlphaFoldDB" id="A0A8J7C7N9"/>
<dbReference type="Proteomes" id="UP000629098">
    <property type="component" value="Unassembled WGS sequence"/>
</dbReference>